<evidence type="ECO:0000313" key="2">
    <source>
        <dbReference type="Proteomes" id="UP000007882"/>
    </source>
</evidence>
<dbReference type="STRING" id="512565.AMIS_76770"/>
<evidence type="ECO:0000313" key="1">
    <source>
        <dbReference type="EMBL" id="BAL92897.1"/>
    </source>
</evidence>
<keyword evidence="2" id="KW-1185">Reference proteome</keyword>
<dbReference type="RefSeq" id="WP_014447780.1">
    <property type="nucleotide sequence ID" value="NC_017093.1"/>
</dbReference>
<dbReference type="eggNOG" id="ENOG502ZP5X">
    <property type="taxonomic scope" value="Bacteria"/>
</dbReference>
<dbReference type="AlphaFoldDB" id="I0HIR0"/>
<sequence length="271" mass="27763">MTANGRRRLRTAAVVTAWIAVLLALSLWSVRRDPPTVAEQRDLGQALPELRRATGALIAAADDERWVLRLGELRIEDCSITPVRSGRAASRDLTVIVPEGDARTALEGIAAGLPPGYRASVTAVRGGTRLSLYADAGEFIAIDAAALSADQILTVRVDSGCRPSGGTADVADPAAGPVPAALTETLTALRADAAVTPRTRAVACPDGGTAATFVADAGSRDAEDGPLGVPDGTVPVWSDAGGWAYRMGPASVVVTAQGGRSQVSVTTTCGQ</sequence>
<proteinExistence type="predicted"/>
<accession>I0HIR0</accession>
<dbReference type="Proteomes" id="UP000007882">
    <property type="component" value="Chromosome"/>
</dbReference>
<gene>
    <name evidence="1" type="ordered locus">AMIS_76770</name>
</gene>
<dbReference type="KEGG" id="ams:AMIS_76770"/>
<dbReference type="EMBL" id="AP012319">
    <property type="protein sequence ID" value="BAL92897.1"/>
    <property type="molecule type" value="Genomic_DNA"/>
</dbReference>
<reference evidence="1 2" key="1">
    <citation type="submission" date="2012-02" db="EMBL/GenBank/DDBJ databases">
        <title>Complete genome sequence of Actinoplanes missouriensis 431 (= NBRC 102363).</title>
        <authorList>
            <person name="Ohnishi Y."/>
            <person name="Ishikawa J."/>
            <person name="Sekine M."/>
            <person name="Hosoyama A."/>
            <person name="Harada T."/>
            <person name="Narita H."/>
            <person name="Hata T."/>
            <person name="Konno Y."/>
            <person name="Tutikane K."/>
            <person name="Fujita N."/>
            <person name="Horinouchi S."/>
            <person name="Hayakawa M."/>
        </authorList>
    </citation>
    <scope>NUCLEOTIDE SEQUENCE [LARGE SCALE GENOMIC DNA]</scope>
    <source>
        <strain evidence="2">ATCC 14538 / DSM 43046 / CBS 188.64 / JCM 3121 / NBRC 102363 / NCIMB 12654 / NRRL B-3342 / UNCC 431</strain>
    </source>
</reference>
<name>I0HIR0_ACTM4</name>
<organism evidence="1 2">
    <name type="scientific">Actinoplanes missouriensis (strain ATCC 14538 / DSM 43046 / CBS 188.64 / JCM 3121 / NBRC 102363 / NCIMB 12654 / NRRL B-3342 / UNCC 431)</name>
    <dbReference type="NCBI Taxonomy" id="512565"/>
    <lineage>
        <taxon>Bacteria</taxon>
        <taxon>Bacillati</taxon>
        <taxon>Actinomycetota</taxon>
        <taxon>Actinomycetes</taxon>
        <taxon>Micromonosporales</taxon>
        <taxon>Micromonosporaceae</taxon>
        <taxon>Actinoplanes</taxon>
    </lineage>
</organism>
<protein>
    <submittedName>
        <fullName evidence="1">Uncharacterized protein</fullName>
    </submittedName>
</protein>
<dbReference type="PATRIC" id="fig|512565.3.peg.7690"/>
<dbReference type="HOGENOM" id="CLU_986565_0_0_11"/>